<dbReference type="PANTHER" id="PTHR46524:SF7">
    <property type="entry name" value="CW-TYPE ZINC FINGER"/>
    <property type="match status" value="1"/>
</dbReference>
<dbReference type="OrthoDB" id="757982at2759"/>
<dbReference type="InterPro" id="IPR055300">
    <property type="entry name" value="CWZF3/5/7"/>
</dbReference>
<feature type="compositionally biased region" description="Acidic residues" evidence="1">
    <location>
        <begin position="142"/>
        <end position="154"/>
    </location>
</feature>
<reference evidence="2" key="3">
    <citation type="submission" date="2020-06" db="EMBL/GenBank/DDBJ databases">
        <title>Helianthus annuus Genome sequencing and assembly Release 2.</title>
        <authorList>
            <person name="Gouzy J."/>
            <person name="Langlade N."/>
            <person name="Munos S."/>
        </authorList>
    </citation>
    <scope>NUCLEOTIDE SEQUENCE</scope>
    <source>
        <tissue evidence="2">Leaves</tissue>
    </source>
</reference>
<dbReference type="PANTHER" id="PTHR46524">
    <property type="entry name" value="CW-TYPE ZINC FINGER"/>
    <property type="match status" value="1"/>
</dbReference>
<evidence type="ECO:0000313" key="4">
    <source>
        <dbReference type="Proteomes" id="UP000215914"/>
    </source>
</evidence>
<proteinExistence type="predicted"/>
<evidence type="ECO:0000256" key="1">
    <source>
        <dbReference type="SAM" id="MobiDB-lite"/>
    </source>
</evidence>
<evidence type="ECO:0000313" key="3">
    <source>
        <dbReference type="EMBL" id="OTG24142.1"/>
    </source>
</evidence>
<dbReference type="Gramene" id="mRNA:HanXRQr2_Chr02g0054611">
    <property type="protein sequence ID" value="mRNA:HanXRQr2_Chr02g0054611"/>
    <property type="gene ID" value="HanXRQr2_Chr02g0054611"/>
</dbReference>
<dbReference type="EMBL" id="CM007894">
    <property type="protein sequence ID" value="OTG24142.1"/>
    <property type="molecule type" value="Genomic_DNA"/>
</dbReference>
<dbReference type="Proteomes" id="UP000215914">
    <property type="component" value="Chromosome 5"/>
</dbReference>
<feature type="region of interest" description="Disordered" evidence="1">
    <location>
        <begin position="115"/>
        <end position="154"/>
    </location>
</feature>
<evidence type="ECO:0000313" key="2">
    <source>
        <dbReference type="EMBL" id="KAF5817572.1"/>
    </source>
</evidence>
<dbReference type="InParanoid" id="A0A251UN14"/>
<gene>
    <name evidence="3" type="ORF">HannXRQ_Chr05g0133371</name>
    <name evidence="2" type="ORF">HanXRQr2_Chr02g0054611</name>
</gene>
<dbReference type="STRING" id="4232.A0A251UN14"/>
<name>A0A251UN14_HELAN</name>
<reference evidence="2 4" key="1">
    <citation type="journal article" date="2017" name="Nature">
        <title>The sunflower genome provides insights into oil metabolism, flowering and Asterid evolution.</title>
        <authorList>
            <person name="Badouin H."/>
            <person name="Gouzy J."/>
            <person name="Grassa C.J."/>
            <person name="Murat F."/>
            <person name="Staton S.E."/>
            <person name="Cottret L."/>
            <person name="Lelandais-Briere C."/>
            <person name="Owens G.L."/>
            <person name="Carrere S."/>
            <person name="Mayjonade B."/>
            <person name="Legrand L."/>
            <person name="Gill N."/>
            <person name="Kane N.C."/>
            <person name="Bowers J.E."/>
            <person name="Hubner S."/>
            <person name="Bellec A."/>
            <person name="Berard A."/>
            <person name="Berges H."/>
            <person name="Blanchet N."/>
            <person name="Boniface M.C."/>
            <person name="Brunel D."/>
            <person name="Catrice O."/>
            <person name="Chaidir N."/>
            <person name="Claudel C."/>
            <person name="Donnadieu C."/>
            <person name="Faraut T."/>
            <person name="Fievet G."/>
            <person name="Helmstetter N."/>
            <person name="King M."/>
            <person name="Knapp S.J."/>
            <person name="Lai Z."/>
            <person name="Le Paslier M.C."/>
            <person name="Lippi Y."/>
            <person name="Lorenzon L."/>
            <person name="Mandel J.R."/>
            <person name="Marage G."/>
            <person name="Marchand G."/>
            <person name="Marquand E."/>
            <person name="Bret-Mestries E."/>
            <person name="Morien E."/>
            <person name="Nambeesan S."/>
            <person name="Nguyen T."/>
            <person name="Pegot-Espagnet P."/>
            <person name="Pouilly N."/>
            <person name="Raftis F."/>
            <person name="Sallet E."/>
            <person name="Schiex T."/>
            <person name="Thomas J."/>
            <person name="Vandecasteele C."/>
            <person name="Vares D."/>
            <person name="Vear F."/>
            <person name="Vautrin S."/>
            <person name="Crespi M."/>
            <person name="Mangin B."/>
            <person name="Burke J.M."/>
            <person name="Salse J."/>
            <person name="Munos S."/>
            <person name="Vincourt P."/>
            <person name="Rieseberg L.H."/>
            <person name="Langlade N.B."/>
        </authorList>
    </citation>
    <scope>NUCLEOTIDE SEQUENCE [LARGE SCALE GENOMIC DNA]</scope>
    <source>
        <strain evidence="4">cv. SF193</strain>
        <tissue evidence="2">Leaves</tissue>
    </source>
</reference>
<keyword evidence="4" id="KW-1185">Reference proteome</keyword>
<dbReference type="AlphaFoldDB" id="A0A251UN14"/>
<sequence length="263" mass="28236">MDGPPSFTSVVARPDVQFSDTSYNNEHGPPSVGSVAMAQLQLSDTSYNNYSNSNVQATSIGSLAMGLLQLSDQLTETSYSNEKAPSIGSLVMGYEKGISKSASDGFSYHMRPPSLTDVAGRDGSHSGPGPMEIYSNSASMSEDNDDDASTIDPDADLSYLDEKLQHALGHFLNDFERGISAENLGSKFGGYGSFVGPGSMELDSHSASMFEDNNGDASTNDPDADLSYIDEKLQRVLGHFRKDFERGISAEHLGKLKDVTNCW</sequence>
<protein>
    <submittedName>
        <fullName evidence="3">Uncharacterized protein</fullName>
    </submittedName>
</protein>
<feature type="region of interest" description="Disordered" evidence="1">
    <location>
        <begin position="1"/>
        <end position="32"/>
    </location>
</feature>
<accession>A0A251UN14</accession>
<reference evidence="3" key="2">
    <citation type="submission" date="2017-02" db="EMBL/GenBank/DDBJ databases">
        <title>Sunflower complete genome.</title>
        <authorList>
            <person name="Langlade N."/>
            <person name="Munos S."/>
        </authorList>
    </citation>
    <scope>NUCLEOTIDE SEQUENCE [LARGE SCALE GENOMIC DNA]</scope>
    <source>
        <tissue evidence="3">Leaves</tissue>
    </source>
</reference>
<dbReference type="EMBL" id="MNCJ02000317">
    <property type="protein sequence ID" value="KAF5817572.1"/>
    <property type="molecule type" value="Genomic_DNA"/>
</dbReference>
<organism evidence="3 4">
    <name type="scientific">Helianthus annuus</name>
    <name type="common">Common sunflower</name>
    <dbReference type="NCBI Taxonomy" id="4232"/>
    <lineage>
        <taxon>Eukaryota</taxon>
        <taxon>Viridiplantae</taxon>
        <taxon>Streptophyta</taxon>
        <taxon>Embryophyta</taxon>
        <taxon>Tracheophyta</taxon>
        <taxon>Spermatophyta</taxon>
        <taxon>Magnoliopsida</taxon>
        <taxon>eudicotyledons</taxon>
        <taxon>Gunneridae</taxon>
        <taxon>Pentapetalae</taxon>
        <taxon>asterids</taxon>
        <taxon>campanulids</taxon>
        <taxon>Asterales</taxon>
        <taxon>Asteraceae</taxon>
        <taxon>Asteroideae</taxon>
        <taxon>Heliantheae alliance</taxon>
        <taxon>Heliantheae</taxon>
        <taxon>Helianthus</taxon>
    </lineage>
</organism>